<organism evidence="13 14">
    <name type="scientific">Gouania willdenowi</name>
    <name type="common">Blunt-snouted clingfish</name>
    <name type="synonym">Lepadogaster willdenowi</name>
    <dbReference type="NCBI Taxonomy" id="441366"/>
    <lineage>
        <taxon>Eukaryota</taxon>
        <taxon>Metazoa</taxon>
        <taxon>Chordata</taxon>
        <taxon>Craniata</taxon>
        <taxon>Vertebrata</taxon>
        <taxon>Euteleostomi</taxon>
        <taxon>Actinopterygii</taxon>
        <taxon>Neopterygii</taxon>
        <taxon>Teleostei</taxon>
        <taxon>Neoteleostei</taxon>
        <taxon>Acanthomorphata</taxon>
        <taxon>Ovalentaria</taxon>
        <taxon>Blenniimorphae</taxon>
        <taxon>Blenniiformes</taxon>
        <taxon>Gobiesocoidei</taxon>
        <taxon>Gobiesocidae</taxon>
        <taxon>Gobiesocinae</taxon>
        <taxon>Gouania</taxon>
    </lineage>
</organism>
<dbReference type="InterPro" id="IPR000276">
    <property type="entry name" value="GPCR_Rhodpsn"/>
</dbReference>
<evidence type="ECO:0000256" key="1">
    <source>
        <dbReference type="ARBA" id="ARBA00004651"/>
    </source>
</evidence>
<keyword evidence="5 9" id="KW-0297">G-protein coupled receptor</keyword>
<evidence type="ECO:0000256" key="11">
    <source>
        <dbReference type="SAM" id="Phobius"/>
    </source>
</evidence>
<evidence type="ECO:0000256" key="2">
    <source>
        <dbReference type="ARBA" id="ARBA00022475"/>
    </source>
</evidence>
<reference evidence="13" key="2">
    <citation type="submission" date="2025-08" db="UniProtKB">
        <authorList>
            <consortium name="Ensembl"/>
        </authorList>
    </citation>
    <scope>IDENTIFICATION</scope>
</reference>
<evidence type="ECO:0000256" key="3">
    <source>
        <dbReference type="ARBA" id="ARBA00022692"/>
    </source>
</evidence>
<dbReference type="CDD" id="cd15212">
    <property type="entry name" value="7tmA_GPR135"/>
    <property type="match status" value="1"/>
</dbReference>
<dbReference type="PRINTS" id="PR00237">
    <property type="entry name" value="GPCRRHODOPSN"/>
</dbReference>
<evidence type="ECO:0000256" key="7">
    <source>
        <dbReference type="ARBA" id="ARBA00023170"/>
    </source>
</evidence>
<evidence type="ECO:0000256" key="5">
    <source>
        <dbReference type="ARBA" id="ARBA00023040"/>
    </source>
</evidence>
<comment type="subcellular location">
    <subcellularLocation>
        <location evidence="1">Cell membrane</location>
        <topology evidence="1">Multi-pass membrane protein</topology>
    </subcellularLocation>
</comment>
<feature type="transmembrane region" description="Helical" evidence="11">
    <location>
        <begin position="155"/>
        <end position="183"/>
    </location>
</feature>
<feature type="transmembrane region" description="Helical" evidence="11">
    <location>
        <begin position="346"/>
        <end position="364"/>
    </location>
</feature>
<dbReference type="PROSITE" id="PS50262">
    <property type="entry name" value="G_PROTEIN_RECEP_F1_2"/>
    <property type="match status" value="1"/>
</dbReference>
<dbReference type="CTD" id="64582"/>
<evidence type="ECO:0000256" key="6">
    <source>
        <dbReference type="ARBA" id="ARBA00023136"/>
    </source>
</evidence>
<keyword evidence="7 9" id="KW-0675">Receptor</keyword>
<evidence type="ECO:0000256" key="8">
    <source>
        <dbReference type="ARBA" id="ARBA00023224"/>
    </source>
</evidence>
<protein>
    <recommendedName>
        <fullName evidence="12">G-protein coupled receptors family 1 profile domain-containing protein</fullName>
    </recommendedName>
</protein>
<dbReference type="Pfam" id="PF00001">
    <property type="entry name" value="7tm_1"/>
    <property type="match status" value="1"/>
</dbReference>
<feature type="transmembrane region" description="Helical" evidence="11">
    <location>
        <begin position="125"/>
        <end position="149"/>
    </location>
</feature>
<keyword evidence="14" id="KW-1185">Reference proteome</keyword>
<evidence type="ECO:0000256" key="4">
    <source>
        <dbReference type="ARBA" id="ARBA00022989"/>
    </source>
</evidence>
<dbReference type="GO" id="GO:0005886">
    <property type="term" value="C:plasma membrane"/>
    <property type="evidence" value="ECO:0007669"/>
    <property type="project" value="UniProtKB-SubCell"/>
</dbReference>
<dbReference type="PANTHER" id="PTHR22752:SF3">
    <property type="entry name" value="G-PROTEIN COUPLED RECEPTOR 135"/>
    <property type="match status" value="1"/>
</dbReference>
<feature type="transmembrane region" description="Helical" evidence="11">
    <location>
        <begin position="254"/>
        <end position="278"/>
    </location>
</feature>
<accession>A0A8C5EBX7</accession>
<feature type="transmembrane region" description="Helical" evidence="11">
    <location>
        <begin position="204"/>
        <end position="224"/>
    </location>
</feature>
<evidence type="ECO:0000259" key="12">
    <source>
        <dbReference type="PROSITE" id="PS50262"/>
    </source>
</evidence>
<feature type="domain" description="G-protein coupled receptors family 1 profile" evidence="12">
    <location>
        <begin position="104"/>
        <end position="362"/>
    </location>
</feature>
<comment type="similarity">
    <text evidence="9">Belongs to the G-protein coupled receptor 1 family.</text>
</comment>
<evidence type="ECO:0000256" key="10">
    <source>
        <dbReference type="SAM" id="MobiDB-lite"/>
    </source>
</evidence>
<name>A0A8C5EBX7_GOUWI</name>
<sequence>MDSPVSSAQQGPSVPSTTPEPSEHSFITSVPRVVSIVTSLVTATAEATVQVTGNLSILRELHPLQQAATPSMLNATDGQTVVHGLSVAAQALVLLSIFLLSSLGNSAVVIVIIKHRQLRTVTNAFIMSLSLSDVLTALLCLPFSFVMLFSKDGTWMFGEAFCVANGFFNTCSGIISTLTMTLISFDRYYSIVRRPQAKIGRQKAAQLLVAVWLSAVLFSLPWYLLSRSPPKVHKQGFYHCMYVFHSASSRTGTTYSICLIVVCYLLPFALMCFCHYNICKTVRLSEIRVRPVTTYAYLLRFYSEMRTATTVLIMIVFIIFCWGPYCLMGLVTAIGNYTFNPAMDMVAIWLAWANGAINPLIYAMRNPNISMLLGRSREDGYRTRNISAYFSSQTHNRDVCLNQAERIRDRYVNRVGVNNNSRLASSSPGKVMGGEVAMWACKNPAVFFCREAQRDTATQPDSHSSVRVKTVDTSL</sequence>
<evidence type="ECO:0000313" key="13">
    <source>
        <dbReference type="Ensembl" id="ENSGWIP00000017658.1"/>
    </source>
</evidence>
<dbReference type="PANTHER" id="PTHR22752">
    <property type="entry name" value="G PROTEIN-COUPLED RECEPTOR"/>
    <property type="match status" value="1"/>
</dbReference>
<dbReference type="OrthoDB" id="9927625at2759"/>
<feature type="compositionally biased region" description="Polar residues" evidence="10">
    <location>
        <begin position="1"/>
        <end position="11"/>
    </location>
</feature>
<reference evidence="13" key="1">
    <citation type="submission" date="2020-06" db="EMBL/GenBank/DDBJ databases">
        <authorList>
            <consortium name="Wellcome Sanger Institute Data Sharing"/>
        </authorList>
    </citation>
    <scope>NUCLEOTIDE SEQUENCE [LARGE SCALE GENOMIC DNA]</scope>
</reference>
<reference evidence="13" key="3">
    <citation type="submission" date="2025-09" db="UniProtKB">
        <authorList>
            <consortium name="Ensembl"/>
        </authorList>
    </citation>
    <scope>IDENTIFICATION</scope>
</reference>
<keyword evidence="8 9" id="KW-0807">Transducer</keyword>
<dbReference type="InterPro" id="IPR017452">
    <property type="entry name" value="GPCR_Rhodpsn_7TM"/>
</dbReference>
<proteinExistence type="inferred from homology"/>
<dbReference type="Proteomes" id="UP000694680">
    <property type="component" value="Chromosome 22"/>
</dbReference>
<dbReference type="Ensembl" id="ENSGWIT00000019487.1">
    <property type="protein sequence ID" value="ENSGWIP00000017658.1"/>
    <property type="gene ID" value="ENSGWIG00000009825.1"/>
</dbReference>
<keyword evidence="4 11" id="KW-1133">Transmembrane helix</keyword>
<dbReference type="GO" id="GO:0004930">
    <property type="term" value="F:G protein-coupled receptor activity"/>
    <property type="evidence" value="ECO:0007669"/>
    <property type="project" value="UniProtKB-KW"/>
</dbReference>
<keyword evidence="2" id="KW-1003">Cell membrane</keyword>
<dbReference type="Gene3D" id="1.20.1070.10">
    <property type="entry name" value="Rhodopsin 7-helix transmembrane proteins"/>
    <property type="match status" value="1"/>
</dbReference>
<evidence type="ECO:0000313" key="14">
    <source>
        <dbReference type="Proteomes" id="UP000694680"/>
    </source>
</evidence>
<feature type="region of interest" description="Disordered" evidence="10">
    <location>
        <begin position="1"/>
        <end position="25"/>
    </location>
</feature>
<evidence type="ECO:0000256" key="9">
    <source>
        <dbReference type="RuleBase" id="RU000688"/>
    </source>
</evidence>
<dbReference type="PROSITE" id="PS00237">
    <property type="entry name" value="G_PROTEIN_RECEP_F1_1"/>
    <property type="match status" value="1"/>
</dbReference>
<feature type="transmembrane region" description="Helical" evidence="11">
    <location>
        <begin position="310"/>
        <end position="334"/>
    </location>
</feature>
<dbReference type="SUPFAM" id="SSF81321">
    <property type="entry name" value="Family A G protein-coupled receptor-like"/>
    <property type="match status" value="1"/>
</dbReference>
<dbReference type="RefSeq" id="XP_028294245.1">
    <property type="nucleotide sequence ID" value="XM_028438444.1"/>
</dbReference>
<dbReference type="AlphaFoldDB" id="A0A8C5EBX7"/>
<keyword evidence="3 9" id="KW-0812">Transmembrane</keyword>
<dbReference type="GeneID" id="114456579"/>
<gene>
    <name evidence="13" type="primary">gpr135</name>
</gene>
<keyword evidence="6 11" id="KW-0472">Membrane</keyword>
<feature type="transmembrane region" description="Helical" evidence="11">
    <location>
        <begin position="91"/>
        <end position="113"/>
    </location>
</feature>